<dbReference type="Proteomes" id="UP000290759">
    <property type="component" value="Unassembled WGS sequence"/>
</dbReference>
<feature type="domain" description="Transposase IS4-like" evidence="1">
    <location>
        <begin position="148"/>
        <end position="300"/>
    </location>
</feature>
<organism evidence="2 3">
    <name type="scientific">Lichenibacterium minor</name>
    <dbReference type="NCBI Taxonomy" id="2316528"/>
    <lineage>
        <taxon>Bacteria</taxon>
        <taxon>Pseudomonadati</taxon>
        <taxon>Pseudomonadota</taxon>
        <taxon>Alphaproteobacteria</taxon>
        <taxon>Hyphomicrobiales</taxon>
        <taxon>Lichenihabitantaceae</taxon>
        <taxon>Lichenibacterium</taxon>
    </lineage>
</organism>
<reference evidence="2 3" key="1">
    <citation type="submission" date="2018-12" db="EMBL/GenBank/DDBJ databases">
        <authorList>
            <person name="Grouzdev D.S."/>
            <person name="Krutkina M.S."/>
        </authorList>
    </citation>
    <scope>NUCLEOTIDE SEQUENCE [LARGE SCALE GENOMIC DNA]</scope>
    <source>
        <strain evidence="2 3">RmlP026</strain>
    </source>
</reference>
<dbReference type="InterPro" id="IPR002559">
    <property type="entry name" value="Transposase_11"/>
</dbReference>
<protein>
    <submittedName>
        <fullName evidence="2">IS4 family transposase</fullName>
    </submittedName>
</protein>
<keyword evidence="3" id="KW-1185">Reference proteome</keyword>
<dbReference type="AlphaFoldDB" id="A0A4Q2TXA0"/>
<dbReference type="EMBL" id="QYBB01000149">
    <property type="protein sequence ID" value="RYC28732.1"/>
    <property type="molecule type" value="Genomic_DNA"/>
</dbReference>
<dbReference type="OrthoDB" id="58819at2"/>
<dbReference type="Pfam" id="PF01609">
    <property type="entry name" value="DDE_Tnp_1"/>
    <property type="match status" value="1"/>
</dbReference>
<gene>
    <name evidence="2" type="ORF">D3273_27765</name>
</gene>
<reference evidence="2 3" key="2">
    <citation type="submission" date="2019-02" db="EMBL/GenBank/DDBJ databases">
        <title>'Lichenibacterium ramalinii' gen. nov. sp. nov., 'Lichenibacterium minor' gen. nov. sp. nov.</title>
        <authorList>
            <person name="Pankratov T."/>
        </authorList>
    </citation>
    <scope>NUCLEOTIDE SEQUENCE [LARGE SCALE GENOMIC DNA]</scope>
    <source>
        <strain evidence="2 3">RmlP026</strain>
    </source>
</reference>
<name>A0A4Q2TXA0_9HYPH</name>
<sequence length="322" mass="35746">MVGGIRAVADGLVDEFKRLLPWQRKTQRGNLALLVATMLEVRSANLMDLAAALPREADRTDMRYQWIARVLGNDLINPDAVMAPFAAEVLARAAADRRGIVLILDQSKVSDRHQVLMLALRHGERALPLAWRVETTEGAIGFGTQMALLDAVAPWMPAGAKVCLMGDRFYGTADLISLCQGHGWDYRLRLKGTLTVKDRSGRTTTAARARGEIRYLEDVELTARCAKTHIGIIRDPGHDQPWIVAMSEKPGYLTTLDYSGRWGIEPMFSDFKSRGFGVENTQIQHPDRLARLLLVMALALYSAVSTGLWDEANHPTPAEKKF</sequence>
<proteinExistence type="predicted"/>
<dbReference type="RefSeq" id="WP_129230280.1">
    <property type="nucleotide sequence ID" value="NZ_QYBB01000149.1"/>
</dbReference>
<accession>A0A4Q2TXA0</accession>
<dbReference type="GO" id="GO:0003677">
    <property type="term" value="F:DNA binding"/>
    <property type="evidence" value="ECO:0007669"/>
    <property type="project" value="InterPro"/>
</dbReference>
<dbReference type="InterPro" id="IPR012337">
    <property type="entry name" value="RNaseH-like_sf"/>
</dbReference>
<evidence type="ECO:0000259" key="1">
    <source>
        <dbReference type="Pfam" id="PF01609"/>
    </source>
</evidence>
<dbReference type="GO" id="GO:0006313">
    <property type="term" value="P:DNA transposition"/>
    <property type="evidence" value="ECO:0007669"/>
    <property type="project" value="InterPro"/>
</dbReference>
<evidence type="ECO:0000313" key="2">
    <source>
        <dbReference type="EMBL" id="RYC28732.1"/>
    </source>
</evidence>
<dbReference type="GO" id="GO:0004803">
    <property type="term" value="F:transposase activity"/>
    <property type="evidence" value="ECO:0007669"/>
    <property type="project" value="InterPro"/>
</dbReference>
<evidence type="ECO:0000313" key="3">
    <source>
        <dbReference type="Proteomes" id="UP000290759"/>
    </source>
</evidence>
<dbReference type="SUPFAM" id="SSF53098">
    <property type="entry name" value="Ribonuclease H-like"/>
    <property type="match status" value="1"/>
</dbReference>
<comment type="caution">
    <text evidence="2">The sequence shown here is derived from an EMBL/GenBank/DDBJ whole genome shotgun (WGS) entry which is preliminary data.</text>
</comment>